<dbReference type="GO" id="GO:0005634">
    <property type="term" value="C:nucleus"/>
    <property type="evidence" value="ECO:0007669"/>
    <property type="project" value="UniProtKB-SubCell"/>
</dbReference>
<reference evidence="18" key="1">
    <citation type="submission" date="2025-08" db="UniProtKB">
        <authorList>
            <consortium name="Ensembl"/>
        </authorList>
    </citation>
    <scope>IDENTIFICATION</scope>
</reference>
<evidence type="ECO:0000256" key="10">
    <source>
        <dbReference type="ARBA" id="ARBA00023163"/>
    </source>
</evidence>
<feature type="domain" description="C2H2-type" evidence="16">
    <location>
        <begin position="484"/>
        <end position="511"/>
    </location>
</feature>
<keyword evidence="8" id="KW-0805">Transcription regulation</keyword>
<evidence type="ECO:0000313" key="19">
    <source>
        <dbReference type="Proteomes" id="UP000472241"/>
    </source>
</evidence>
<dbReference type="Ensembl" id="ENSLCNT00005033506.1">
    <property type="protein sequence ID" value="ENSLCNP00005030023.1"/>
    <property type="gene ID" value="ENSLCNG00005019541.1"/>
</dbReference>
<dbReference type="Pfam" id="PF02023">
    <property type="entry name" value="SCAN"/>
    <property type="match status" value="1"/>
</dbReference>
<gene>
    <name evidence="18" type="primary">ZNF449</name>
</gene>
<feature type="domain" description="SCAN box" evidence="17">
    <location>
        <begin position="79"/>
        <end position="161"/>
    </location>
</feature>
<dbReference type="GO" id="GO:0000981">
    <property type="term" value="F:DNA-binding transcription factor activity, RNA polymerase II-specific"/>
    <property type="evidence" value="ECO:0007669"/>
    <property type="project" value="TreeGrafter"/>
</dbReference>
<evidence type="ECO:0000256" key="4">
    <source>
        <dbReference type="ARBA" id="ARBA00022723"/>
    </source>
</evidence>
<protein>
    <recommendedName>
        <fullName evidence="12">Zinc finger protein 449</fullName>
    </recommendedName>
</protein>
<keyword evidence="4" id="KW-0479">Metal-binding</keyword>
<dbReference type="FunFam" id="3.30.160.60:FF:000761">
    <property type="entry name" value="Zinc finger protein 449"/>
    <property type="match status" value="1"/>
</dbReference>
<feature type="domain" description="C2H2-type" evidence="16">
    <location>
        <begin position="400"/>
        <end position="427"/>
    </location>
</feature>
<dbReference type="GO" id="GO:0008270">
    <property type="term" value="F:zinc ion binding"/>
    <property type="evidence" value="ECO:0007669"/>
    <property type="project" value="UniProtKB-KW"/>
</dbReference>
<evidence type="ECO:0000256" key="3">
    <source>
        <dbReference type="ARBA" id="ARBA00006991"/>
    </source>
</evidence>
<evidence type="ECO:0000256" key="8">
    <source>
        <dbReference type="ARBA" id="ARBA00023015"/>
    </source>
</evidence>
<dbReference type="PANTHER" id="PTHR23226">
    <property type="entry name" value="ZINC FINGER AND SCAN DOMAIN-CONTAINING"/>
    <property type="match status" value="1"/>
</dbReference>
<dbReference type="Proteomes" id="UP000472241">
    <property type="component" value="Unplaced"/>
</dbReference>
<evidence type="ECO:0000256" key="9">
    <source>
        <dbReference type="ARBA" id="ARBA00023125"/>
    </source>
</evidence>
<dbReference type="PROSITE" id="PS50804">
    <property type="entry name" value="SCAN_BOX"/>
    <property type="match status" value="1"/>
</dbReference>
<comment type="similarity">
    <text evidence="3">Belongs to the krueppel C2H2-type zinc-finger protein family.</text>
</comment>
<keyword evidence="11 14" id="KW-0539">Nucleus</keyword>
<evidence type="ECO:0000256" key="5">
    <source>
        <dbReference type="ARBA" id="ARBA00022737"/>
    </source>
</evidence>
<feature type="domain" description="C2H2-type" evidence="16">
    <location>
        <begin position="372"/>
        <end position="399"/>
    </location>
</feature>
<feature type="domain" description="C2H2-type" evidence="16">
    <location>
        <begin position="428"/>
        <end position="455"/>
    </location>
</feature>
<accession>A0A667IWU8</accession>
<dbReference type="SMART" id="SM00355">
    <property type="entry name" value="ZnF_C2H2"/>
    <property type="match status" value="7"/>
</dbReference>
<dbReference type="InterPro" id="IPR003309">
    <property type="entry name" value="SCAN_dom"/>
</dbReference>
<dbReference type="FunFam" id="3.30.160.60:FF:000959">
    <property type="entry name" value="zinc finger protein 449"/>
    <property type="match status" value="1"/>
</dbReference>
<name>A0A667IWU8_LYNCA</name>
<dbReference type="PROSITE" id="PS50157">
    <property type="entry name" value="ZINC_FINGER_C2H2_2"/>
    <property type="match status" value="7"/>
</dbReference>
<feature type="domain" description="C2H2-type" evidence="16">
    <location>
        <begin position="456"/>
        <end position="483"/>
    </location>
</feature>
<dbReference type="PROSITE" id="PS00028">
    <property type="entry name" value="ZINC_FINGER_C2H2_1"/>
    <property type="match status" value="7"/>
</dbReference>
<proteinExistence type="inferred from homology"/>
<evidence type="ECO:0000256" key="1">
    <source>
        <dbReference type="ARBA" id="ARBA00003767"/>
    </source>
</evidence>
<dbReference type="FunFam" id="3.30.160.60:FF:000467">
    <property type="entry name" value="Zinc finger and SCAN domain-containing 21"/>
    <property type="match status" value="2"/>
</dbReference>
<organism evidence="18 19">
    <name type="scientific">Lynx canadensis</name>
    <name type="common">Canada lynx</name>
    <name type="synonym">Felis canadensis</name>
    <dbReference type="NCBI Taxonomy" id="61383"/>
    <lineage>
        <taxon>Eukaryota</taxon>
        <taxon>Metazoa</taxon>
        <taxon>Chordata</taxon>
        <taxon>Craniata</taxon>
        <taxon>Vertebrata</taxon>
        <taxon>Euteleostomi</taxon>
        <taxon>Mammalia</taxon>
        <taxon>Eutheria</taxon>
        <taxon>Laurasiatheria</taxon>
        <taxon>Carnivora</taxon>
        <taxon>Feliformia</taxon>
        <taxon>Felidae</taxon>
        <taxon>Felinae</taxon>
        <taxon>Lynx</taxon>
    </lineage>
</organism>
<dbReference type="FunFam" id="3.30.160.60:FF:001562">
    <property type="entry name" value="Zinc finger protein 449"/>
    <property type="match status" value="1"/>
</dbReference>
<keyword evidence="5" id="KW-0677">Repeat</keyword>
<dbReference type="SUPFAM" id="SSF47353">
    <property type="entry name" value="Retrovirus capsid dimerization domain-like"/>
    <property type="match status" value="1"/>
</dbReference>
<keyword evidence="10" id="KW-0804">Transcription</keyword>
<keyword evidence="7" id="KW-0862">Zinc</keyword>
<evidence type="ECO:0000256" key="7">
    <source>
        <dbReference type="ARBA" id="ARBA00022833"/>
    </source>
</evidence>
<dbReference type="InterPro" id="IPR036236">
    <property type="entry name" value="Znf_C2H2_sf"/>
</dbReference>
<dbReference type="InterPro" id="IPR013087">
    <property type="entry name" value="Znf_C2H2_type"/>
</dbReference>
<dbReference type="CDD" id="cd00065">
    <property type="entry name" value="FYVE_like_SF"/>
    <property type="match status" value="1"/>
</dbReference>
<dbReference type="Gene3D" id="3.30.160.60">
    <property type="entry name" value="Classic Zinc Finger"/>
    <property type="match status" value="7"/>
</dbReference>
<comment type="function">
    <text evidence="1">May be involved in transcriptional regulation.</text>
</comment>
<feature type="compositionally biased region" description="Basic and acidic residues" evidence="15">
    <location>
        <begin position="357"/>
        <end position="372"/>
    </location>
</feature>
<dbReference type="PANTHER" id="PTHR23226:SF4">
    <property type="entry name" value="ZINC FINGER PROTEIN 449"/>
    <property type="match status" value="1"/>
</dbReference>
<keyword evidence="19" id="KW-1185">Reference proteome</keyword>
<evidence type="ECO:0000259" key="16">
    <source>
        <dbReference type="PROSITE" id="PS50157"/>
    </source>
</evidence>
<keyword evidence="6 13" id="KW-0863">Zinc-finger</keyword>
<evidence type="ECO:0000259" key="17">
    <source>
        <dbReference type="PROSITE" id="PS50804"/>
    </source>
</evidence>
<dbReference type="FunFam" id="3.30.160.60:FF:000070">
    <property type="entry name" value="zinc finger protein 689 isoform X1"/>
    <property type="match status" value="1"/>
</dbReference>
<evidence type="ECO:0000313" key="18">
    <source>
        <dbReference type="Ensembl" id="ENSLCNP00005030023.1"/>
    </source>
</evidence>
<dbReference type="AlphaFoldDB" id="A0A667IWU8"/>
<evidence type="ECO:0000256" key="11">
    <source>
        <dbReference type="ARBA" id="ARBA00023242"/>
    </source>
</evidence>
<dbReference type="CDD" id="cd07936">
    <property type="entry name" value="SCAN"/>
    <property type="match status" value="1"/>
</dbReference>
<dbReference type="SMART" id="SM00431">
    <property type="entry name" value="SCAN"/>
    <property type="match status" value="1"/>
</dbReference>
<keyword evidence="9" id="KW-0238">DNA-binding</keyword>
<dbReference type="Pfam" id="PF13912">
    <property type="entry name" value="zf-C2H2_6"/>
    <property type="match status" value="1"/>
</dbReference>
<comment type="subcellular location">
    <subcellularLocation>
        <location evidence="2 14">Nucleus</location>
    </subcellularLocation>
</comment>
<dbReference type="InterPro" id="IPR038269">
    <property type="entry name" value="SCAN_sf"/>
</dbReference>
<feature type="domain" description="C2H2-type" evidence="16">
    <location>
        <begin position="540"/>
        <end position="562"/>
    </location>
</feature>
<evidence type="ECO:0000256" key="6">
    <source>
        <dbReference type="ARBA" id="ARBA00022771"/>
    </source>
</evidence>
<dbReference type="FunFam" id="1.10.4020.10:FF:000001">
    <property type="entry name" value="zinc finger protein 263 isoform X1"/>
    <property type="match status" value="1"/>
</dbReference>
<sequence length="567" mass="64862">MASGNHCCFSFPFVLSSAVGGSPLTHVHKEILESETAGPREIAHGQKGAMAVALGCAIQASLNQGSVFQDYDADCEVFRQRFRQFQYKEAAGPHEAFNKLWELCCQWLKPKMRSKEQILELLVLEQFLTILPTEIETWVREHCPENRERVVSLIEDLQRELEIPDQQIDRQEMLLEELAPVGTAHVPPNIHLESPPLQVMGPAPEGPVAEPWIPQAGLQELSYGAAEECQPFLDPGYPIPKLDVNFSLEPREEAWVKELQDSKEMKQLLDSKIGFEMGIENEEDSSKQKKLENMYPFIVTLEGNALHGPILQKDYVQLENQWESPPEDLQTDLTKLIDHPNPSAGEKPENSNLEEPLDPRPQKKKSPGDKPHRCPQCGKCFARKSQLTGHQRIHSGEEPHKCPECGKRFLRSSDLYRHQRLHTGERPYECTVCKKRFTRRSHLIGHQRTHSEEETYKCLECGKSFCHGSSLKRHLKTHSGEKPHRCHSCGKSFSRLTALTLHQRTHTEERPFKCNYCGKSFRQRPSLVIHLRIHTGEKPYKCSHCSKSFRQRAGLIMHQVTHFRGLL</sequence>
<reference evidence="18" key="2">
    <citation type="submission" date="2025-09" db="UniProtKB">
        <authorList>
            <consortium name="Ensembl"/>
        </authorList>
    </citation>
    <scope>IDENTIFICATION</scope>
</reference>
<dbReference type="SUPFAM" id="SSF57667">
    <property type="entry name" value="beta-beta-alpha zinc fingers"/>
    <property type="match status" value="4"/>
</dbReference>
<dbReference type="Pfam" id="PF00096">
    <property type="entry name" value="zf-C2H2"/>
    <property type="match status" value="6"/>
</dbReference>
<evidence type="ECO:0000256" key="13">
    <source>
        <dbReference type="PROSITE-ProRule" id="PRU00042"/>
    </source>
</evidence>
<feature type="domain" description="C2H2-type" evidence="16">
    <location>
        <begin position="512"/>
        <end position="539"/>
    </location>
</feature>
<evidence type="ECO:0000256" key="12">
    <source>
        <dbReference type="ARBA" id="ARBA00067832"/>
    </source>
</evidence>
<dbReference type="Gene3D" id="1.10.4020.10">
    <property type="entry name" value="DNA breaking-rejoining enzymes"/>
    <property type="match status" value="1"/>
</dbReference>
<evidence type="ECO:0000256" key="14">
    <source>
        <dbReference type="PROSITE-ProRule" id="PRU00187"/>
    </source>
</evidence>
<dbReference type="FunFam" id="3.30.160.60:FF:000869">
    <property type="entry name" value="Zinc finger protein 213"/>
    <property type="match status" value="1"/>
</dbReference>
<evidence type="ECO:0000256" key="15">
    <source>
        <dbReference type="SAM" id="MobiDB-lite"/>
    </source>
</evidence>
<dbReference type="GO" id="GO:0000978">
    <property type="term" value="F:RNA polymerase II cis-regulatory region sequence-specific DNA binding"/>
    <property type="evidence" value="ECO:0007669"/>
    <property type="project" value="TreeGrafter"/>
</dbReference>
<evidence type="ECO:0000256" key="2">
    <source>
        <dbReference type="ARBA" id="ARBA00004123"/>
    </source>
</evidence>
<feature type="region of interest" description="Disordered" evidence="15">
    <location>
        <begin position="333"/>
        <end position="373"/>
    </location>
</feature>